<evidence type="ECO:0000259" key="6">
    <source>
        <dbReference type="Pfam" id="PF06305"/>
    </source>
</evidence>
<keyword evidence="8" id="KW-1185">Reference proteome</keyword>
<comment type="caution">
    <text evidence="7">The sequence shown here is derived from an EMBL/GenBank/DDBJ whole genome shotgun (WGS) entry which is preliminary data.</text>
</comment>
<organism evidence="7 8">
    <name type="scientific">Cellulomonas humilata</name>
    <dbReference type="NCBI Taxonomy" id="144055"/>
    <lineage>
        <taxon>Bacteria</taxon>
        <taxon>Bacillati</taxon>
        <taxon>Actinomycetota</taxon>
        <taxon>Actinomycetes</taxon>
        <taxon>Micrococcales</taxon>
        <taxon>Cellulomonadaceae</taxon>
        <taxon>Cellulomonas</taxon>
    </lineage>
</organism>
<evidence type="ECO:0000313" key="8">
    <source>
        <dbReference type="Proteomes" id="UP001239626"/>
    </source>
</evidence>
<keyword evidence="1" id="KW-1003">Cell membrane</keyword>
<dbReference type="RefSeq" id="WP_307493823.1">
    <property type="nucleotide sequence ID" value="NZ_JAUSVB010000005.1"/>
</dbReference>
<keyword evidence="3 5" id="KW-1133">Transmembrane helix</keyword>
<proteinExistence type="predicted"/>
<evidence type="ECO:0000256" key="3">
    <source>
        <dbReference type="ARBA" id="ARBA00022989"/>
    </source>
</evidence>
<gene>
    <name evidence="7" type="ORF">J2X26_003337</name>
</gene>
<accession>A0ABU0EJM4</accession>
<evidence type="ECO:0000256" key="5">
    <source>
        <dbReference type="SAM" id="Phobius"/>
    </source>
</evidence>
<dbReference type="EMBL" id="JAUSVB010000005">
    <property type="protein sequence ID" value="MDQ0375007.1"/>
    <property type="molecule type" value="Genomic_DNA"/>
</dbReference>
<protein>
    <submittedName>
        <fullName evidence="7">Integral membrane protein</fullName>
    </submittedName>
</protein>
<keyword evidence="2 5" id="KW-0812">Transmembrane</keyword>
<dbReference type="Pfam" id="PF06305">
    <property type="entry name" value="LapA_dom"/>
    <property type="match status" value="1"/>
</dbReference>
<evidence type="ECO:0000256" key="1">
    <source>
        <dbReference type="ARBA" id="ARBA00022475"/>
    </source>
</evidence>
<dbReference type="InterPro" id="IPR010445">
    <property type="entry name" value="LapA_dom"/>
</dbReference>
<evidence type="ECO:0000313" key="7">
    <source>
        <dbReference type="EMBL" id="MDQ0375007.1"/>
    </source>
</evidence>
<feature type="transmembrane region" description="Helical" evidence="5">
    <location>
        <begin position="21"/>
        <end position="38"/>
    </location>
</feature>
<keyword evidence="4 5" id="KW-0472">Membrane</keyword>
<evidence type="ECO:0000256" key="2">
    <source>
        <dbReference type="ARBA" id="ARBA00022692"/>
    </source>
</evidence>
<name>A0ABU0EJM4_9CELL</name>
<feature type="domain" description="Lipopolysaccharide assembly protein A" evidence="6">
    <location>
        <begin position="37"/>
        <end position="72"/>
    </location>
</feature>
<evidence type="ECO:0000256" key="4">
    <source>
        <dbReference type="ARBA" id="ARBA00023136"/>
    </source>
</evidence>
<sequence length="81" mass="8888">MSGASTAPQESSFVAFLKRRWLAIVIVVVTVVVIAANRDEVEFSLVFTHFAMPLWVILAITFALGIVVGWIAKTRRAGRKG</sequence>
<dbReference type="Proteomes" id="UP001239626">
    <property type="component" value="Unassembled WGS sequence"/>
</dbReference>
<feature type="transmembrane region" description="Helical" evidence="5">
    <location>
        <begin position="50"/>
        <end position="72"/>
    </location>
</feature>
<reference evidence="7 8" key="1">
    <citation type="submission" date="2023-07" db="EMBL/GenBank/DDBJ databases">
        <title>Sorghum-associated microbial communities from plants grown in Nebraska, USA.</title>
        <authorList>
            <person name="Schachtman D."/>
        </authorList>
    </citation>
    <scope>NUCLEOTIDE SEQUENCE [LARGE SCALE GENOMIC DNA]</scope>
    <source>
        <strain evidence="7 8">BE332</strain>
    </source>
</reference>